<name>A0A2T7B3H3_9ENTR</name>
<organism evidence="1">
    <name type="scientific">Cronobacter turicensis</name>
    <dbReference type="NCBI Taxonomy" id="413502"/>
    <lineage>
        <taxon>Bacteria</taxon>
        <taxon>Pseudomonadati</taxon>
        <taxon>Pseudomonadota</taxon>
        <taxon>Gammaproteobacteria</taxon>
        <taxon>Enterobacterales</taxon>
        <taxon>Enterobacteriaceae</taxon>
        <taxon>Cronobacter</taxon>
    </lineage>
</organism>
<evidence type="ECO:0000313" key="1">
    <source>
        <dbReference type="EMBL" id="PUX20871.1"/>
    </source>
</evidence>
<gene>
    <name evidence="1" type="ORF">BS411_13380</name>
</gene>
<sequence length="59" mass="6562">MDKTVRKVRIRAHHATSRGKVNPPEIVLSGRNRLSMNSLHLSTLALASFICYSSVKIIS</sequence>
<dbReference type="OrthoDB" id="9870733at2"/>
<dbReference type="AlphaFoldDB" id="A0A2T7B3H3"/>
<comment type="caution">
    <text evidence="1">The sequence shown here is derived from an EMBL/GenBank/DDBJ whole genome shotgun (WGS) entry which is preliminary data.</text>
</comment>
<proteinExistence type="predicted"/>
<protein>
    <submittedName>
        <fullName evidence="1">Uncharacterized protein</fullName>
    </submittedName>
</protein>
<accession>A0A2T7B3H3</accession>
<reference evidence="1" key="1">
    <citation type="submission" date="2016-12" db="EMBL/GenBank/DDBJ databases">
        <title>Analysis of the Molecular Diversity Among Cronobacter Species Isolated from Filth Flies Using a Pan Genomic DNA Microarray.</title>
        <authorList>
            <person name="Pava-Ripoll M."/>
            <person name="Tall B."/>
            <person name="Farber J."/>
            <person name="Fanning S."/>
            <person name="Lehner A."/>
            <person name="Stephan R."/>
            <person name="Pagotto F."/>
            <person name="Iverson C."/>
            <person name="Ziobro G."/>
            <person name="Miller A."/>
            <person name="Pearson R."/>
            <person name="Yan Q."/>
            <person name="Kim M."/>
            <person name="Jeong S."/>
            <person name="Park J."/>
            <person name="Jun S."/>
            <person name="Choi H."/>
            <person name="Chung T."/>
            <person name="Yoo Y."/>
            <person name="Park E."/>
            <person name="Hwang S."/>
            <person name="Lee B."/>
            <person name="Sathyamoorthy V."/>
            <person name="Carter L."/>
            <person name="Mammel M."/>
            <person name="Jackson S."/>
            <person name="Kothary M."/>
            <person name="Patel I."/>
            <person name="Grim C."/>
            <person name="Gopinath G."/>
            <person name="Gangiredla J."/>
            <person name="Chase H."/>
        </authorList>
    </citation>
    <scope>NUCLEOTIDE SEQUENCE [LARGE SCALE GENOMIC DNA]</scope>
    <source>
        <strain evidence="1">MOD1-Sh41s</strain>
    </source>
</reference>
<dbReference type="EMBL" id="MSAG01000021">
    <property type="protein sequence ID" value="PUX20871.1"/>
    <property type="molecule type" value="Genomic_DNA"/>
</dbReference>